<reference evidence="7 8" key="1">
    <citation type="submission" date="2016-03" db="EMBL/GenBank/DDBJ databases">
        <title>Comparative genomics of 54 Lactobacillus plantarum strains reveals genomic uncoupling from niche constraints.</title>
        <authorList>
            <person name="Martino M.E."/>
        </authorList>
    </citation>
    <scope>NUCLEOTIDE SEQUENCE [LARGE SCALE GENOMIC DNA]</scope>
    <source>
        <strain evidence="7 8">19.1</strain>
    </source>
</reference>
<evidence type="ECO:0000256" key="4">
    <source>
        <dbReference type="ARBA" id="ARBA00023088"/>
    </source>
</evidence>
<feature type="compositionally biased region" description="Basic and acidic residues" evidence="5">
    <location>
        <begin position="2077"/>
        <end position="2087"/>
    </location>
</feature>
<keyword evidence="3" id="KW-0732">Signal</keyword>
<dbReference type="NCBIfam" id="TIGR01167">
    <property type="entry name" value="LPXTG_anchor"/>
    <property type="match status" value="1"/>
</dbReference>
<dbReference type="InterPro" id="IPR019931">
    <property type="entry name" value="LPXTG_anchor"/>
</dbReference>
<feature type="compositionally biased region" description="Basic and acidic residues" evidence="5">
    <location>
        <begin position="218"/>
        <end position="230"/>
    </location>
</feature>
<dbReference type="InterPro" id="IPR022263">
    <property type="entry name" value="KxYKxGKxW"/>
</dbReference>
<feature type="region of interest" description="Disordered" evidence="5">
    <location>
        <begin position="62"/>
        <end position="120"/>
    </location>
</feature>
<sequence length="2181" mass="234695">MSKNNLQTPLLDKKQGHYKMFKVNKVWIFASATLLSMAGTSIIGNTNAHADNTNLNSDSVKKEVTVSSTPSAKASSASQESTAATTTVNQTAGTKAIATKNSNGSEATSVNAKSASQSASTKTAVATSASQATNNKTSNANVSQAAASIAKATSNSASDATSASSKAQSLNNSQASSAPVNQVNQAKNAGSVANSASQVTSKQSSQASNSQSTATQSKIEKKQQQEKDRQAVSAADNKTQKIATDLATVKSTVNANSATKLAQTSQGDLKVFVQKSISKSDLASLQQALANYQEVSGKSVEIEYDDQLATKNNVVTPTTREAAVKALVLSQTKAALVAAKANDSGAKIANDGKTTTITPSDSALQQAIADAKANGVTVNVSDVKTSNVSANEVAQNLNRINASYDAQKQQISAASKDAAEKNQAYAKALADYQKKYAAYLESLKNPVVTNSTEWSKKQLTDFMGDPANVVYVSNSSKEMSLDLTGISKMTAKQFSDFKKNAGDWVGNSIDNSKETFVMLHNGATYVYRNVFKDPSTNKMVDIKYTIDGLPNGTTEYAMLSKDYIGINQFMPTRQAHYQAQFIDHDTGKSVTLKTALFGFGDIDAGQYIIFDQGATATIKGSKVTQKGQNEFHALNDDEHEDADQSTQVWRRMENVSGISYTYGTAANFKASDYHHSDYHAMGNIAFAIHLSEKPIEPKKPTLPSVNVGLEKLSTPTPDTTKVADNENKLVLAGQKMTQHISATTGLVTSDQFVLGDNIYFSNGKLPVSVNVSDLHVVRGDKNSTDDQSGLFNFNVNSAGKDSKGNTVYQVSVTAKDPSKLGTGVTYTLNMVETSNIDHVADDDSDTGYSLVNGTYTETSEHTYHEWTPTTTKDWVEGNQVVNGKTYIDGDTITGALSMNLPDQSKLTQKLSKVQLIDDLSKYYKLADLTGYDLFENGTNVDSLYSFSDDGQGHYTLLRKDASTTPAGTLTFIGHWKLHSDVATGTQIINGGSGTIDNDTVPVTPVKVVTYHPEANKHWTSLDGKTITDGKTYVAGDQVSFEVNAEIPNNLAANLKHLQINDDYSEKQLSVDIAKAKAFDNGIDITSLGKFVDNNGVLSFVVTDKANLAKLTAGPVQLKGYGTLLTTLKNGDTIPNHGSYTLNNVTVDTNVPNIYVYSPQPVKNWVEGNQVVNGKTYIDGDNISASLSMELPDQEKLNTKLTKVSLTDDFSKSEQYADFTGYDLFENGKDAKSLYSFSKDSSGHYTLTRNDANTTPSGVLTFIGHWKLHADVPSGTKIANSGSGTINDDTVPVTPVDVVPYHPEANKHWTSLDGNTITDGKTYVAGDQVAFEVNAEIPNNLAANLKHFQINDDYSEKQLSVDITKARAFDNGIDITSLGRFVDNNGVLSFIVTDKDNLSKLTAGPVHLKGYGTLLTTLKNGDTIPNHGSYTLNNVTVDTNIPNIYVYAPQPVKHWTDDQGKTTDNQMYLAGDTANASVTVTYPDQSKMANHVANIGIYDDYSASDKYVTLLGADVTENGKNVTSEYNFVRSNGLIVATRKDPTKAPNNAVTILVPHFKINADAPANFVLSNVGGAIVNNDKVPTPPANVTTWRDTPEKDVEVGVVEGDSSATANGMTVVKGTTITYPLSAKDLPANRETTVTKEVRHDKLPDGVQYTGYKAYLKQADGTQKDVSNFYNVTVNGQDITVTGTQALFDYYNANKSAALVRPVVDLYGTVTKDGATLVNKYTLTTNDDTDDSNEVTIYTPTITPTKEVHNITGADINGKNIARGDLVKYTIYMDLTNLKNVAATKDQLAKGISVWDAYDKSRVRIDPSDIHIFSPDGKTDLGKLFKITNNSVTGKFTVQTNSDVLALLKQYGGYKLPIQIVGHVLKDVTGDLSNTAFQDTFGEVVQTNTVINHIPQMNPSKDVVVNVGNQKSLNGKTIKLGDVFDYKLKSSERSANYGGSTSEWSIKDTLSDKDDYTGQYQVYATHDFVLSDGTKIEKGTDITEYFTSVYNPTNNQVQIKAKNAYLDIINSDANKANAMGWVAYVQCERVGTGTVFNVFQESYNNETINSNVVKTTTPEAPQPVTPTPAKPEPKPTPEKPTVKPAVTPATPAKKPAYKVTPTPTRVVAKPVSKPQPVAAAATPEKVMKITKPAPAAKAKSLPQTGEHDDTAMAMLGAAGLIFLLGSAKLRKKQDA</sequence>
<gene>
    <name evidence="7" type="ORF">Lp19_1208</name>
</gene>
<evidence type="ECO:0000313" key="7">
    <source>
        <dbReference type="EMBL" id="KZU95929.1"/>
    </source>
</evidence>
<dbReference type="InterPro" id="IPR026345">
    <property type="entry name" value="Adh_isopep-form_adh_dom"/>
</dbReference>
<dbReference type="PATRIC" id="fig|1590.201.peg.984"/>
<feature type="region of interest" description="Disordered" evidence="5">
    <location>
        <begin position="2061"/>
        <end position="2103"/>
    </location>
</feature>
<dbReference type="Pfam" id="PF00746">
    <property type="entry name" value="Gram_pos_anchor"/>
    <property type="match status" value="1"/>
</dbReference>
<keyword evidence="1" id="KW-0134">Cell wall</keyword>
<dbReference type="Pfam" id="PF16364">
    <property type="entry name" value="Antigen_C"/>
    <property type="match status" value="1"/>
</dbReference>
<name>A0A162F153_LACPN</name>
<feature type="compositionally biased region" description="Low complexity" evidence="5">
    <location>
        <begin position="200"/>
        <end position="217"/>
    </location>
</feature>
<keyword evidence="4" id="KW-0572">Peptidoglycan-anchor</keyword>
<accession>A0A162F153</accession>
<feature type="domain" description="Gram-positive cocci surface proteins LPxTG" evidence="6">
    <location>
        <begin position="2147"/>
        <end position="2181"/>
    </location>
</feature>
<dbReference type="EMBL" id="LUXM01000024">
    <property type="protein sequence ID" value="KZU95929.1"/>
    <property type="molecule type" value="Genomic_DNA"/>
</dbReference>
<feature type="compositionally biased region" description="Low complexity" evidence="5">
    <location>
        <begin position="2088"/>
        <end position="2103"/>
    </location>
</feature>
<dbReference type="Pfam" id="PF17998">
    <property type="entry name" value="AgI_II_C2"/>
    <property type="match status" value="2"/>
</dbReference>
<dbReference type="Pfam" id="PF19258">
    <property type="entry name" value="KxYKxGKxW_sig"/>
    <property type="match status" value="1"/>
</dbReference>
<evidence type="ECO:0000256" key="2">
    <source>
        <dbReference type="ARBA" id="ARBA00022525"/>
    </source>
</evidence>
<evidence type="ECO:0000259" key="6">
    <source>
        <dbReference type="PROSITE" id="PS50847"/>
    </source>
</evidence>
<dbReference type="Gene3D" id="2.60.40.740">
    <property type="match status" value="6"/>
</dbReference>
<evidence type="ECO:0000256" key="1">
    <source>
        <dbReference type="ARBA" id="ARBA00022512"/>
    </source>
</evidence>
<proteinExistence type="predicted"/>
<organism evidence="7 8">
    <name type="scientific">Lactiplantibacillus plantarum</name>
    <name type="common">Lactobacillus plantarum</name>
    <dbReference type="NCBI Taxonomy" id="1590"/>
    <lineage>
        <taxon>Bacteria</taxon>
        <taxon>Bacillati</taxon>
        <taxon>Bacillota</taxon>
        <taxon>Bacilli</taxon>
        <taxon>Lactobacillales</taxon>
        <taxon>Lactobacillaceae</taxon>
        <taxon>Lactiplantibacillus</taxon>
    </lineage>
</organism>
<dbReference type="Pfam" id="PF18652">
    <property type="entry name" value="Adhesin_P1_N"/>
    <property type="match status" value="1"/>
</dbReference>
<dbReference type="NCBIfam" id="TIGR03715">
    <property type="entry name" value="KxYKxGKxW"/>
    <property type="match status" value="1"/>
</dbReference>
<evidence type="ECO:0000256" key="3">
    <source>
        <dbReference type="ARBA" id="ARBA00022729"/>
    </source>
</evidence>
<dbReference type="InterPro" id="IPR041324">
    <property type="entry name" value="AgI/II_N"/>
</dbReference>
<feature type="compositionally biased region" description="Low complexity" evidence="5">
    <location>
        <begin position="160"/>
        <end position="178"/>
    </location>
</feature>
<feature type="region of interest" description="Disordered" evidence="5">
    <location>
        <begin position="160"/>
        <end position="237"/>
    </location>
</feature>
<feature type="compositionally biased region" description="Polar residues" evidence="5">
    <location>
        <begin position="88"/>
        <end position="111"/>
    </location>
</feature>
<keyword evidence="2" id="KW-0964">Secreted</keyword>
<dbReference type="Proteomes" id="UP000076882">
    <property type="component" value="Unassembled WGS sequence"/>
</dbReference>
<evidence type="ECO:0000256" key="5">
    <source>
        <dbReference type="SAM" id="MobiDB-lite"/>
    </source>
</evidence>
<dbReference type="NCBIfam" id="TIGR04228">
    <property type="entry name" value="isopep_sspB_C2"/>
    <property type="match status" value="1"/>
</dbReference>
<dbReference type="InterPro" id="IPR032300">
    <property type="entry name" value="Antigen_C"/>
</dbReference>
<dbReference type="PROSITE" id="PS50847">
    <property type="entry name" value="GRAM_POS_ANCHORING"/>
    <property type="match status" value="1"/>
</dbReference>
<protein>
    <recommendedName>
        <fullName evidence="6">Gram-positive cocci surface proteins LPxTG domain-containing protein</fullName>
    </recommendedName>
</protein>
<feature type="compositionally biased region" description="Low complexity" evidence="5">
    <location>
        <begin position="67"/>
        <end position="87"/>
    </location>
</feature>
<evidence type="ECO:0000313" key="8">
    <source>
        <dbReference type="Proteomes" id="UP000076882"/>
    </source>
</evidence>
<comment type="caution">
    <text evidence="7">The sequence shown here is derived from an EMBL/GenBank/DDBJ whole genome shotgun (WGS) entry which is preliminary data.</text>
</comment>
<feature type="compositionally biased region" description="Pro residues" evidence="5">
    <location>
        <begin position="2066"/>
        <end position="2076"/>
    </location>
</feature>
<feature type="compositionally biased region" description="Polar residues" evidence="5">
    <location>
        <begin position="179"/>
        <end position="199"/>
    </location>
</feature>